<keyword evidence="3" id="KW-1185">Reference proteome</keyword>
<gene>
    <name evidence="2" type="ORF">QF092_11395</name>
</gene>
<feature type="compositionally biased region" description="Low complexity" evidence="1">
    <location>
        <begin position="100"/>
        <end position="111"/>
    </location>
</feature>
<name>A0ABY8Q238_9RHOB</name>
<feature type="compositionally biased region" description="Pro residues" evidence="1">
    <location>
        <begin position="127"/>
        <end position="138"/>
    </location>
</feature>
<dbReference type="InterPro" id="IPR027417">
    <property type="entry name" value="P-loop_NTPase"/>
</dbReference>
<dbReference type="SUPFAM" id="SSF52540">
    <property type="entry name" value="P-loop containing nucleoside triphosphate hydrolases"/>
    <property type="match status" value="1"/>
</dbReference>
<feature type="compositionally biased region" description="Pro residues" evidence="1">
    <location>
        <begin position="87"/>
        <end position="99"/>
    </location>
</feature>
<feature type="compositionally biased region" description="Basic and acidic residues" evidence="1">
    <location>
        <begin position="115"/>
        <end position="126"/>
    </location>
</feature>
<dbReference type="RefSeq" id="WP_281464020.1">
    <property type="nucleotide sequence ID" value="NZ_CP124535.1"/>
</dbReference>
<sequence>MTPITVRATDSQKAMEELLRRLGPDALILSTSRVGGMVEVTAISPEGAIPAPAPDPAPDPAMAALLAAAPQLASRLAEVATTAARTPPRPPIEPVPTTPATPATDAPAQPAFRAVDPRSPRLDAAPRPHPVPPDPAPSDPQTYDFASALRAEAARAVPTDPFTRLARSLLPPPGLQEEIAPRLLIVGPPGAGKSMLAARIAAHWMLADPELRPQMIAPVPGTLLVEDRLRGWARLMGLTLDRPHIAAAMDLPEPHPLAPQIIDLSDVPADAPALVARLIEIEGAELVLCLPAGLHPARVARACHDWQAFAPTVTLTGLDQWWPEQGELAAISDAGLRLTRTAAGTGLVHVLSRPGLVDLRNWVDGWSPAYAGAAE</sequence>
<reference evidence="2 3" key="1">
    <citation type="submission" date="2023-04" db="EMBL/GenBank/DDBJ databases">
        <title>YMD61, complete Genome.</title>
        <authorList>
            <person name="Zhang J."/>
        </authorList>
    </citation>
    <scope>NUCLEOTIDE SEQUENCE [LARGE SCALE GENOMIC DNA]</scope>
    <source>
        <strain evidence="2 3">YMD61</strain>
    </source>
</reference>
<evidence type="ECO:0008006" key="4">
    <source>
        <dbReference type="Google" id="ProtNLM"/>
    </source>
</evidence>
<evidence type="ECO:0000313" key="2">
    <source>
        <dbReference type="EMBL" id="WGV14889.1"/>
    </source>
</evidence>
<evidence type="ECO:0000256" key="1">
    <source>
        <dbReference type="SAM" id="MobiDB-lite"/>
    </source>
</evidence>
<proteinExistence type="predicted"/>
<dbReference type="Proteomes" id="UP001230978">
    <property type="component" value="Chromosome"/>
</dbReference>
<feature type="region of interest" description="Disordered" evidence="1">
    <location>
        <begin position="80"/>
        <end position="140"/>
    </location>
</feature>
<evidence type="ECO:0000313" key="3">
    <source>
        <dbReference type="Proteomes" id="UP001230978"/>
    </source>
</evidence>
<protein>
    <recommendedName>
        <fullName evidence="4">Flagellar biosynthesis protein FlhF</fullName>
    </recommendedName>
</protein>
<dbReference type="EMBL" id="CP124535">
    <property type="protein sequence ID" value="WGV14889.1"/>
    <property type="molecule type" value="Genomic_DNA"/>
</dbReference>
<organism evidence="2 3">
    <name type="scientific">Fuscovulum ytuae</name>
    <dbReference type="NCBI Taxonomy" id="3042299"/>
    <lineage>
        <taxon>Bacteria</taxon>
        <taxon>Pseudomonadati</taxon>
        <taxon>Pseudomonadota</taxon>
        <taxon>Alphaproteobacteria</taxon>
        <taxon>Rhodobacterales</taxon>
        <taxon>Paracoccaceae</taxon>
        <taxon>Fuscovulum</taxon>
    </lineage>
</organism>
<accession>A0ABY8Q238</accession>